<proteinExistence type="predicted"/>
<keyword evidence="1" id="KW-1133">Transmembrane helix</keyword>
<feature type="transmembrane region" description="Helical" evidence="1">
    <location>
        <begin position="279"/>
        <end position="302"/>
    </location>
</feature>
<sequence>MSSSAVMNALLTNVLMGGLLYGVNVFVKVTNDEQVKITGVAILTIITIAALFAFVWKWNTIRTWTFYLVVIPMFLTSTFDVLATLDTWLMRNGIFLKEYFQAHDLHLHSIVVTAFVFLDGTILQAINLIAIYKMSRGRSARSLLLVPAMSLAFLISVYAICILSTDLPLHPLTVSFIPSILYYLVIIPLGVLRLPRNYTLSPKNSTSWREKRTSGHYSIERSANISRRCGKNDSVHTNPFLWEVAVANFAFLLTGQFIFIVGSFYWKTPDDLRVDPANVVFWIINLIPVIACLAQIDSFSVYKFSLISKNPKVTKRS</sequence>
<evidence type="ECO:0000256" key="1">
    <source>
        <dbReference type="SAM" id="Phobius"/>
    </source>
</evidence>
<feature type="transmembrane region" description="Helical" evidence="1">
    <location>
        <begin position="240"/>
        <end position="267"/>
    </location>
</feature>
<dbReference type="AlphaFoldDB" id="A0A8J2P0J6"/>
<dbReference type="EMBL" id="CAJVCH010077567">
    <property type="protein sequence ID" value="CAG7721215.1"/>
    <property type="molecule type" value="Genomic_DNA"/>
</dbReference>
<organism evidence="2 3">
    <name type="scientific">Allacma fusca</name>
    <dbReference type="NCBI Taxonomy" id="39272"/>
    <lineage>
        <taxon>Eukaryota</taxon>
        <taxon>Metazoa</taxon>
        <taxon>Ecdysozoa</taxon>
        <taxon>Arthropoda</taxon>
        <taxon>Hexapoda</taxon>
        <taxon>Collembola</taxon>
        <taxon>Symphypleona</taxon>
        <taxon>Sminthuridae</taxon>
        <taxon>Allacma</taxon>
    </lineage>
</organism>
<protein>
    <submittedName>
        <fullName evidence="2">Uncharacterized protein</fullName>
    </submittedName>
</protein>
<evidence type="ECO:0000313" key="3">
    <source>
        <dbReference type="Proteomes" id="UP000708208"/>
    </source>
</evidence>
<dbReference type="Proteomes" id="UP000708208">
    <property type="component" value="Unassembled WGS sequence"/>
</dbReference>
<comment type="caution">
    <text evidence="2">The sequence shown here is derived from an EMBL/GenBank/DDBJ whole genome shotgun (WGS) entry which is preliminary data.</text>
</comment>
<reference evidence="2" key="1">
    <citation type="submission" date="2021-06" db="EMBL/GenBank/DDBJ databases">
        <authorList>
            <person name="Hodson N. C."/>
            <person name="Mongue J. A."/>
            <person name="Jaron S. K."/>
        </authorList>
    </citation>
    <scope>NUCLEOTIDE SEQUENCE</scope>
</reference>
<keyword evidence="3" id="KW-1185">Reference proteome</keyword>
<gene>
    <name evidence="2" type="ORF">AFUS01_LOCUS10443</name>
</gene>
<name>A0A8J2P0J6_9HEXA</name>
<evidence type="ECO:0000313" key="2">
    <source>
        <dbReference type="EMBL" id="CAG7721215.1"/>
    </source>
</evidence>
<feature type="transmembrane region" description="Helical" evidence="1">
    <location>
        <begin position="105"/>
        <end position="131"/>
    </location>
</feature>
<feature type="transmembrane region" description="Helical" evidence="1">
    <location>
        <begin position="7"/>
        <end position="27"/>
    </location>
</feature>
<keyword evidence="1" id="KW-0812">Transmembrane</keyword>
<feature type="transmembrane region" description="Helical" evidence="1">
    <location>
        <begin position="39"/>
        <end position="58"/>
    </location>
</feature>
<feature type="transmembrane region" description="Helical" evidence="1">
    <location>
        <begin position="171"/>
        <end position="192"/>
    </location>
</feature>
<feature type="transmembrane region" description="Helical" evidence="1">
    <location>
        <begin position="143"/>
        <end position="165"/>
    </location>
</feature>
<feature type="transmembrane region" description="Helical" evidence="1">
    <location>
        <begin position="65"/>
        <end position="85"/>
    </location>
</feature>
<keyword evidence="1" id="KW-0472">Membrane</keyword>
<accession>A0A8J2P0J6</accession>